<dbReference type="GO" id="GO:0055085">
    <property type="term" value="P:transmembrane transport"/>
    <property type="evidence" value="ECO:0007669"/>
    <property type="project" value="InterPro"/>
</dbReference>
<evidence type="ECO:0000256" key="3">
    <source>
        <dbReference type="ARBA" id="ARBA00022475"/>
    </source>
</evidence>
<feature type="region of interest" description="Disordered" evidence="8">
    <location>
        <begin position="1"/>
        <end position="21"/>
    </location>
</feature>
<sequence length="317" mass="35376">MAAADRHRRHHPDPLPDLPDLGLLRGRGGTVSSVNSARTAGIATKRWLPHSVAAICLLLLLYPLVWLLATSLKPADEVLTSLNLWPSHLEWSNYTTALDGVAGVTVGRLLGNTLLIAGGAVLGNVLSCSLAAYAFARLRFRMRTGMFAFMVATLMLPHHVVLIPQYIMFNQLGLVDTYWPLILPKFLATEAFFVFLMVQFMRGLPRELEESARMDGCGPFRTYWSITLPLSRPALITTAIFTFIWTWNDFFTQMIYLFAPEKFTITLALRSFVDQNSTSAYGPMFAMSVISVLPIVLFFFVFQRYLVQGMATSGLKG</sequence>
<dbReference type="Gene3D" id="1.10.3720.10">
    <property type="entry name" value="MetI-like"/>
    <property type="match status" value="1"/>
</dbReference>
<dbReference type="EMBL" id="JAGPYQ010000002">
    <property type="protein sequence ID" value="MBQ0854597.1"/>
    <property type="molecule type" value="Genomic_DNA"/>
</dbReference>
<evidence type="ECO:0000256" key="7">
    <source>
        <dbReference type="RuleBase" id="RU363032"/>
    </source>
</evidence>
<evidence type="ECO:0000256" key="8">
    <source>
        <dbReference type="SAM" id="MobiDB-lite"/>
    </source>
</evidence>
<reference evidence="10 11" key="1">
    <citation type="submission" date="2021-04" db="EMBL/GenBank/DDBJ databases">
        <authorList>
            <person name="Tang X."/>
            <person name="Zhou X."/>
            <person name="Chen X."/>
            <person name="Cernava T."/>
            <person name="Zhang C."/>
        </authorList>
    </citation>
    <scope>NUCLEOTIDE SEQUENCE [LARGE SCALE GENOMIC DNA]</scope>
    <source>
        <strain evidence="10 11">BH-SS-21</strain>
    </source>
</reference>
<dbReference type="Proteomes" id="UP000677413">
    <property type="component" value="Unassembled WGS sequence"/>
</dbReference>
<dbReference type="Pfam" id="PF00528">
    <property type="entry name" value="BPD_transp_1"/>
    <property type="match status" value="1"/>
</dbReference>
<dbReference type="AlphaFoldDB" id="A0A940Y109"/>
<dbReference type="PANTHER" id="PTHR43744">
    <property type="entry name" value="ABC TRANSPORTER PERMEASE PROTEIN MG189-RELATED-RELATED"/>
    <property type="match status" value="1"/>
</dbReference>
<evidence type="ECO:0000256" key="4">
    <source>
        <dbReference type="ARBA" id="ARBA00022692"/>
    </source>
</evidence>
<keyword evidence="5 7" id="KW-1133">Transmembrane helix</keyword>
<keyword evidence="6 7" id="KW-0472">Membrane</keyword>
<comment type="caution">
    <text evidence="10">The sequence shown here is derived from an EMBL/GenBank/DDBJ whole genome shotgun (WGS) entry which is preliminary data.</text>
</comment>
<dbReference type="CDD" id="cd06261">
    <property type="entry name" value="TM_PBP2"/>
    <property type="match status" value="1"/>
</dbReference>
<keyword evidence="11" id="KW-1185">Reference proteome</keyword>
<feature type="transmembrane region" description="Helical" evidence="7">
    <location>
        <begin position="222"/>
        <end position="247"/>
    </location>
</feature>
<accession>A0A940Y109</accession>
<keyword evidence="3" id="KW-1003">Cell membrane</keyword>
<dbReference type="GO" id="GO:0005886">
    <property type="term" value="C:plasma membrane"/>
    <property type="evidence" value="ECO:0007669"/>
    <property type="project" value="UniProtKB-SubCell"/>
</dbReference>
<evidence type="ECO:0000256" key="5">
    <source>
        <dbReference type="ARBA" id="ARBA00022989"/>
    </source>
</evidence>
<keyword evidence="2 7" id="KW-0813">Transport</keyword>
<protein>
    <submittedName>
        <fullName evidence="10">Carbohydrate ABC transporter permease</fullName>
    </submittedName>
</protein>
<keyword evidence="4 7" id="KW-0812">Transmembrane</keyword>
<organism evidence="10 11">
    <name type="scientific">Streptomyces liliiviolaceus</name>
    <dbReference type="NCBI Taxonomy" id="2823109"/>
    <lineage>
        <taxon>Bacteria</taxon>
        <taxon>Bacillati</taxon>
        <taxon>Actinomycetota</taxon>
        <taxon>Actinomycetes</taxon>
        <taxon>Kitasatosporales</taxon>
        <taxon>Streptomycetaceae</taxon>
        <taxon>Streptomyces</taxon>
    </lineage>
</organism>
<evidence type="ECO:0000313" key="11">
    <source>
        <dbReference type="Proteomes" id="UP000677413"/>
    </source>
</evidence>
<evidence type="ECO:0000259" key="9">
    <source>
        <dbReference type="PROSITE" id="PS50928"/>
    </source>
</evidence>
<feature type="transmembrane region" description="Helical" evidence="7">
    <location>
        <begin position="114"/>
        <end position="135"/>
    </location>
</feature>
<feature type="transmembrane region" description="Helical" evidence="7">
    <location>
        <begin position="181"/>
        <end position="201"/>
    </location>
</feature>
<feature type="transmembrane region" description="Helical" evidence="7">
    <location>
        <begin position="47"/>
        <end position="69"/>
    </location>
</feature>
<dbReference type="InterPro" id="IPR035906">
    <property type="entry name" value="MetI-like_sf"/>
</dbReference>
<dbReference type="InterPro" id="IPR000515">
    <property type="entry name" value="MetI-like"/>
</dbReference>
<evidence type="ECO:0000256" key="2">
    <source>
        <dbReference type="ARBA" id="ARBA00022448"/>
    </source>
</evidence>
<dbReference type="PANTHER" id="PTHR43744:SF6">
    <property type="entry name" value="ABC TRANSPORTER PERMEASE PROTEIN YESQ-RELATED"/>
    <property type="match status" value="1"/>
</dbReference>
<feature type="domain" description="ABC transmembrane type-1" evidence="9">
    <location>
        <begin position="110"/>
        <end position="302"/>
    </location>
</feature>
<comment type="subcellular location">
    <subcellularLocation>
        <location evidence="1 7">Cell membrane</location>
        <topology evidence="1 7">Multi-pass membrane protein</topology>
    </subcellularLocation>
</comment>
<feature type="transmembrane region" description="Helical" evidence="7">
    <location>
        <begin position="280"/>
        <end position="302"/>
    </location>
</feature>
<name>A0A940Y109_9ACTN</name>
<comment type="similarity">
    <text evidence="7">Belongs to the binding-protein-dependent transport system permease family.</text>
</comment>
<evidence type="ECO:0000313" key="10">
    <source>
        <dbReference type="EMBL" id="MBQ0854597.1"/>
    </source>
</evidence>
<feature type="transmembrane region" description="Helical" evidence="7">
    <location>
        <begin position="147"/>
        <end position="169"/>
    </location>
</feature>
<evidence type="ECO:0000256" key="1">
    <source>
        <dbReference type="ARBA" id="ARBA00004651"/>
    </source>
</evidence>
<dbReference type="PROSITE" id="PS50928">
    <property type="entry name" value="ABC_TM1"/>
    <property type="match status" value="1"/>
</dbReference>
<feature type="compositionally biased region" description="Basic residues" evidence="8">
    <location>
        <begin position="1"/>
        <end position="11"/>
    </location>
</feature>
<dbReference type="SUPFAM" id="SSF161098">
    <property type="entry name" value="MetI-like"/>
    <property type="match status" value="1"/>
</dbReference>
<evidence type="ECO:0000256" key="6">
    <source>
        <dbReference type="ARBA" id="ARBA00023136"/>
    </source>
</evidence>
<gene>
    <name evidence="10" type="ORF">J8N05_41280</name>
</gene>
<proteinExistence type="inferred from homology"/>